<evidence type="ECO:0000256" key="1">
    <source>
        <dbReference type="SAM" id="MobiDB-lite"/>
    </source>
</evidence>
<evidence type="ECO:0000313" key="3">
    <source>
        <dbReference type="Proteomes" id="UP001240236"/>
    </source>
</evidence>
<name>A0AAE3VWE8_9ACTN</name>
<dbReference type="AlphaFoldDB" id="A0AAE3VWE8"/>
<dbReference type="Proteomes" id="UP001240236">
    <property type="component" value="Unassembled WGS sequence"/>
</dbReference>
<gene>
    <name evidence="2" type="ORF">J2S42_001176</name>
</gene>
<keyword evidence="3" id="KW-1185">Reference proteome</keyword>
<proteinExistence type="predicted"/>
<feature type="compositionally biased region" description="Basic residues" evidence="1">
    <location>
        <begin position="10"/>
        <end position="20"/>
    </location>
</feature>
<protein>
    <submittedName>
        <fullName evidence="2">Uncharacterized protein</fullName>
    </submittedName>
</protein>
<reference evidence="2 3" key="1">
    <citation type="submission" date="2023-07" db="EMBL/GenBank/DDBJ databases">
        <title>Sequencing the genomes of 1000 actinobacteria strains.</title>
        <authorList>
            <person name="Klenk H.-P."/>
        </authorList>
    </citation>
    <scope>NUCLEOTIDE SEQUENCE [LARGE SCALE GENOMIC DNA]</scope>
    <source>
        <strain evidence="2 3">DSM 44709</strain>
    </source>
</reference>
<organism evidence="2 3">
    <name type="scientific">Catenuloplanes indicus</name>
    <dbReference type="NCBI Taxonomy" id="137267"/>
    <lineage>
        <taxon>Bacteria</taxon>
        <taxon>Bacillati</taxon>
        <taxon>Actinomycetota</taxon>
        <taxon>Actinomycetes</taxon>
        <taxon>Micromonosporales</taxon>
        <taxon>Micromonosporaceae</taxon>
        <taxon>Catenuloplanes</taxon>
    </lineage>
</organism>
<comment type="caution">
    <text evidence="2">The sequence shown here is derived from an EMBL/GenBank/DDBJ whole genome shotgun (WGS) entry which is preliminary data.</text>
</comment>
<accession>A0AAE3VWE8</accession>
<feature type="region of interest" description="Disordered" evidence="1">
    <location>
        <begin position="1"/>
        <end position="20"/>
    </location>
</feature>
<evidence type="ECO:0000313" key="2">
    <source>
        <dbReference type="EMBL" id="MDQ0364507.1"/>
    </source>
</evidence>
<sequence>MERLGPGETRRHRAPGPGRRHVTVLFHPFATP</sequence>
<dbReference type="EMBL" id="JAUSUZ010000001">
    <property type="protein sequence ID" value="MDQ0364507.1"/>
    <property type="molecule type" value="Genomic_DNA"/>
</dbReference>